<dbReference type="PANTHER" id="PTHR12480">
    <property type="entry name" value="ARGININE DEMETHYLASE AND LYSYL-HYDROXYLASE JMJD"/>
    <property type="match status" value="1"/>
</dbReference>
<organism evidence="2 3">
    <name type="scientific">Ditylenchus dipsaci</name>
    <dbReference type="NCBI Taxonomy" id="166011"/>
    <lineage>
        <taxon>Eukaryota</taxon>
        <taxon>Metazoa</taxon>
        <taxon>Ecdysozoa</taxon>
        <taxon>Nematoda</taxon>
        <taxon>Chromadorea</taxon>
        <taxon>Rhabditida</taxon>
        <taxon>Tylenchina</taxon>
        <taxon>Tylenchomorpha</taxon>
        <taxon>Sphaerularioidea</taxon>
        <taxon>Anguinidae</taxon>
        <taxon>Anguininae</taxon>
        <taxon>Ditylenchus</taxon>
    </lineage>
</organism>
<dbReference type="GO" id="GO:0005634">
    <property type="term" value="C:nucleus"/>
    <property type="evidence" value="ECO:0007669"/>
    <property type="project" value="TreeGrafter"/>
</dbReference>
<evidence type="ECO:0000259" key="1">
    <source>
        <dbReference type="PROSITE" id="PS51184"/>
    </source>
</evidence>
<dbReference type="GO" id="GO:0000987">
    <property type="term" value="F:cis-regulatory region sequence-specific DNA binding"/>
    <property type="evidence" value="ECO:0007669"/>
    <property type="project" value="TreeGrafter"/>
</dbReference>
<proteinExistence type="predicted"/>
<evidence type="ECO:0000313" key="2">
    <source>
        <dbReference type="Proteomes" id="UP000887574"/>
    </source>
</evidence>
<protein>
    <submittedName>
        <fullName evidence="3">JmjC domain-containing protein</fullName>
    </submittedName>
</protein>
<feature type="domain" description="JmjC" evidence="1">
    <location>
        <begin position="150"/>
        <end position="297"/>
    </location>
</feature>
<dbReference type="Gene3D" id="2.60.120.650">
    <property type="entry name" value="Cupin"/>
    <property type="match status" value="1"/>
</dbReference>
<sequence>MHILVNDYAVFDRKFLVFVFLVAANKVESSSSKNGGCALPWPLTKNTFRQIEGEQTVGFDGPCTIDRVDGAQLTQQTFEASYAFVKPVIIYNLNENAAFQRSCQKQEMLETWKDTPIVLNSANTYSYSRVDANFDDYVRNILKPQDIQKPGNETLYLFGDIDQTIWKPLLDQYNPPKWTVPGHEAALSFGIAGAGTGVPFHFHGPGFGEVIHGSKRWFLLPFEQRPEFDPDKSTLYWYLNKYPTLSANKIPLECLLQPNELIYFPDRWWHATLNSETSVFISTFLSSVVSSKQNTEL</sequence>
<dbReference type="PROSITE" id="PS51184">
    <property type="entry name" value="JMJC"/>
    <property type="match status" value="1"/>
</dbReference>
<reference evidence="3" key="1">
    <citation type="submission" date="2022-11" db="UniProtKB">
        <authorList>
            <consortium name="WormBaseParasite"/>
        </authorList>
    </citation>
    <scope>IDENTIFICATION</scope>
</reference>
<evidence type="ECO:0000313" key="3">
    <source>
        <dbReference type="WBParaSite" id="jg19528.1"/>
    </source>
</evidence>
<dbReference type="WBParaSite" id="jg19528.1">
    <property type="protein sequence ID" value="jg19528.1"/>
    <property type="gene ID" value="jg19528"/>
</dbReference>
<dbReference type="PANTHER" id="PTHR12480:SF21">
    <property type="entry name" value="JMJC DOMAIN-CONTAINING PROTEIN 8"/>
    <property type="match status" value="1"/>
</dbReference>
<dbReference type="SUPFAM" id="SSF51197">
    <property type="entry name" value="Clavaminate synthase-like"/>
    <property type="match status" value="1"/>
</dbReference>
<dbReference type="AlphaFoldDB" id="A0A915DG65"/>
<accession>A0A915DG65</accession>
<name>A0A915DG65_9BILA</name>
<dbReference type="InterPro" id="IPR050910">
    <property type="entry name" value="JMJD6_ArgDemeth/LysHydrox"/>
</dbReference>
<dbReference type="Proteomes" id="UP000887574">
    <property type="component" value="Unplaced"/>
</dbReference>
<keyword evidence="2" id="KW-1185">Reference proteome</keyword>
<dbReference type="InterPro" id="IPR003347">
    <property type="entry name" value="JmjC_dom"/>
</dbReference>